<reference evidence="2 3" key="1">
    <citation type="submission" date="2023-05" db="EMBL/GenBank/DDBJ databases">
        <title>A new hyperthermophilic archaea 'Ignisphaera cupida' sp. nov. and description of the family 'Ignisphaeraceae' fam. nov.</title>
        <authorList>
            <person name="Podosokorskaya O.A."/>
            <person name="Elcheninov A.G."/>
            <person name="Klukina A."/>
            <person name="Merkel A.Y."/>
        </authorList>
    </citation>
    <scope>NUCLEOTIDE SEQUENCE [LARGE SCALE GENOMIC DNA]</scope>
    <source>
        <strain evidence="2 3">4213-co</strain>
    </source>
</reference>
<dbReference type="NCBIfam" id="TIGR02619">
    <property type="entry name" value="putative CRISPR-associated protein, APE2256 family"/>
    <property type="match status" value="1"/>
</dbReference>
<dbReference type="Pfam" id="PF09651">
    <property type="entry name" value="Cas_APE2256"/>
    <property type="match status" value="1"/>
</dbReference>
<gene>
    <name evidence="2" type="ORF">QPL79_08155</name>
</gene>
<proteinExistence type="predicted"/>
<evidence type="ECO:0000259" key="1">
    <source>
        <dbReference type="Pfam" id="PF09651"/>
    </source>
</evidence>
<dbReference type="EMBL" id="JASNVW010000007">
    <property type="protein sequence ID" value="MDK6029333.1"/>
    <property type="molecule type" value="Genomic_DNA"/>
</dbReference>
<organism evidence="2 3">
    <name type="scientific">Ignisphaera cupida</name>
    <dbReference type="NCBI Taxonomy" id="3050454"/>
    <lineage>
        <taxon>Archaea</taxon>
        <taxon>Thermoproteota</taxon>
        <taxon>Thermoprotei</taxon>
        <taxon>Desulfurococcales</taxon>
        <taxon>Desulfurococcaceae</taxon>
        <taxon>Ignisphaera</taxon>
    </lineage>
</organism>
<sequence length="276" mass="30714">MAGVCYISPVGTSLLSNFSRLFGSRYLSRYSDFGEWHRLSPSDERNVFPHGSVCSALSDGELVNDLIGFVVGQRERSCAEVNGVLGIQRVFGHRFDDVEIVLLYTKTCTAALVSNVLVKAFQELGFPKPVAIELSRIGSVEEFDNGLVELLDKISSIIQERRLRGMRIYINATPGFKAESAFVVLASMLMGVDAAIYIHESFDYPVVIPSLPIAIRRDEIEPLLKVFGEESSIHINAFVSALGYSKLREYIDKGVVVIRGEEVVLRPWIKHLVKKS</sequence>
<dbReference type="Gene3D" id="1.10.196.30">
    <property type="match status" value="1"/>
</dbReference>
<comment type="caution">
    <text evidence="2">The sequence shown here is derived from an EMBL/GenBank/DDBJ whole genome shotgun (WGS) entry which is preliminary data.</text>
</comment>
<keyword evidence="3" id="KW-1185">Reference proteome</keyword>
<evidence type="ECO:0000313" key="2">
    <source>
        <dbReference type="EMBL" id="MDK6029333.1"/>
    </source>
</evidence>
<dbReference type="RefSeq" id="WP_285274320.1">
    <property type="nucleotide sequence ID" value="NZ_JASNVW010000007.1"/>
</dbReference>
<dbReference type="Proteomes" id="UP001529235">
    <property type="component" value="Unassembled WGS sequence"/>
</dbReference>
<dbReference type="Gene3D" id="3.40.50.10770">
    <property type="entry name" value="Hypothetical protein VC1899 like domain (Restriction endonuclease-like)"/>
    <property type="match status" value="1"/>
</dbReference>
<feature type="domain" description="CRISPR system ring nuclease SSO1393-like" evidence="1">
    <location>
        <begin position="76"/>
        <end position="211"/>
    </location>
</feature>
<name>A0ABD4ZB57_9CREN</name>
<dbReference type="AlphaFoldDB" id="A0ABD4ZB57"/>
<evidence type="ECO:0000313" key="3">
    <source>
        <dbReference type="Proteomes" id="UP001529235"/>
    </source>
</evidence>
<dbReference type="InterPro" id="IPR013442">
    <property type="entry name" value="SSO1393-like"/>
</dbReference>
<protein>
    <submittedName>
        <fullName evidence="2">CRISPR-associated protein</fullName>
    </submittedName>
</protein>
<accession>A0ABD4ZB57</accession>